<dbReference type="InterPro" id="IPR036192">
    <property type="entry name" value="Cell_div_ZapA-like_sf"/>
</dbReference>
<proteinExistence type="predicted"/>
<evidence type="ECO:0000313" key="3">
    <source>
        <dbReference type="Proteomes" id="UP000011717"/>
    </source>
</evidence>
<evidence type="ECO:0000313" key="2">
    <source>
        <dbReference type="EMBL" id="EMD84254.1"/>
    </source>
</evidence>
<organism evidence="2 3">
    <name type="scientific">Pacificimonas flava</name>
    <dbReference type="NCBI Taxonomy" id="1234595"/>
    <lineage>
        <taxon>Bacteria</taxon>
        <taxon>Pseudomonadati</taxon>
        <taxon>Pseudomonadota</taxon>
        <taxon>Alphaproteobacteria</taxon>
        <taxon>Sphingomonadales</taxon>
        <taxon>Sphingosinicellaceae</taxon>
        <taxon>Pacificimonas</taxon>
    </lineage>
</organism>
<comment type="caution">
    <text evidence="2">The sequence shown here is derived from an EMBL/GenBank/DDBJ whole genome shotgun (WGS) entry which is preliminary data.</text>
</comment>
<reference evidence="2 3" key="1">
    <citation type="journal article" date="2013" name="Genome Announc.">
        <title>Draft Genome Sequence of Strain JLT2015T, Belonging to the Family Sphingomonadaceae of the Alphaproteobacteria.</title>
        <authorList>
            <person name="Tang K."/>
            <person name="Liu K."/>
            <person name="Li S."/>
            <person name="Jiao N."/>
        </authorList>
    </citation>
    <scope>NUCLEOTIDE SEQUENCE [LARGE SCALE GENOMIC DNA]</scope>
    <source>
        <strain evidence="2 3">JLT2015</strain>
    </source>
</reference>
<evidence type="ECO:0000256" key="1">
    <source>
        <dbReference type="SAM" id="MobiDB-lite"/>
    </source>
</evidence>
<feature type="region of interest" description="Disordered" evidence="1">
    <location>
        <begin position="69"/>
        <end position="91"/>
    </location>
</feature>
<keyword evidence="3" id="KW-1185">Reference proteome</keyword>
<dbReference type="EMBL" id="AMRV01000001">
    <property type="protein sequence ID" value="EMD84254.1"/>
    <property type="molecule type" value="Genomic_DNA"/>
</dbReference>
<dbReference type="InterPro" id="IPR007838">
    <property type="entry name" value="Cell_div_ZapA-like"/>
</dbReference>
<gene>
    <name evidence="2" type="ORF">C725_0184</name>
</gene>
<evidence type="ECO:0008006" key="4">
    <source>
        <dbReference type="Google" id="ProtNLM"/>
    </source>
</evidence>
<dbReference type="RefSeq" id="WP_008599567.1">
    <property type="nucleotide sequence ID" value="NZ_AMRV01000001.1"/>
</dbReference>
<dbReference type="SUPFAM" id="SSF102829">
    <property type="entry name" value="Cell division protein ZapA-like"/>
    <property type="match status" value="1"/>
</dbReference>
<dbReference type="Proteomes" id="UP000011717">
    <property type="component" value="Unassembled WGS sequence"/>
</dbReference>
<dbReference type="Gene3D" id="3.30.160.880">
    <property type="entry name" value="Cell division protein ZapA protomer, N-terminal domain"/>
    <property type="match status" value="1"/>
</dbReference>
<protein>
    <recommendedName>
        <fullName evidence="4">Cell division protein ZapA</fullName>
    </recommendedName>
</protein>
<dbReference type="InterPro" id="IPR042233">
    <property type="entry name" value="Cell_div_ZapA_N"/>
</dbReference>
<accession>M2TC90</accession>
<dbReference type="AlphaFoldDB" id="M2TC90"/>
<name>M2TC90_9SPHN</name>
<dbReference type="OrthoDB" id="9797575at2"/>
<sequence>MGQVRVDVGGRSYPLACKDGEEDLIDRLAKTVDAKAQQLQTQLGHLPEVRMLLMSAIMVADDLIRGQADREATAADNPSETASSGAADPDRASEALAALDAAAERVERIIAALEQGGLEPGDAAS</sequence>
<dbReference type="Pfam" id="PF05164">
    <property type="entry name" value="ZapA"/>
    <property type="match status" value="1"/>
</dbReference>